<gene>
    <name evidence="3" type="ORF">ECRASSUSDP1_LOCUS9067</name>
</gene>
<organism evidence="3 4">
    <name type="scientific">Euplotes crassus</name>
    <dbReference type="NCBI Taxonomy" id="5936"/>
    <lineage>
        <taxon>Eukaryota</taxon>
        <taxon>Sar</taxon>
        <taxon>Alveolata</taxon>
        <taxon>Ciliophora</taxon>
        <taxon>Intramacronucleata</taxon>
        <taxon>Spirotrichea</taxon>
        <taxon>Hypotrichia</taxon>
        <taxon>Euplotida</taxon>
        <taxon>Euplotidae</taxon>
        <taxon>Moneuplotes</taxon>
    </lineage>
</organism>
<feature type="compositionally biased region" description="Basic residues" evidence="2">
    <location>
        <begin position="89"/>
        <end position="98"/>
    </location>
</feature>
<proteinExistence type="predicted"/>
<feature type="compositionally biased region" description="Basic and acidic residues" evidence="2">
    <location>
        <begin position="451"/>
        <end position="461"/>
    </location>
</feature>
<feature type="compositionally biased region" description="Polar residues" evidence="2">
    <location>
        <begin position="1"/>
        <end position="12"/>
    </location>
</feature>
<feature type="compositionally biased region" description="Basic residues" evidence="2">
    <location>
        <begin position="110"/>
        <end position="130"/>
    </location>
</feature>
<evidence type="ECO:0000256" key="1">
    <source>
        <dbReference type="SAM" id="Coils"/>
    </source>
</evidence>
<keyword evidence="1" id="KW-0175">Coiled coil</keyword>
<feature type="compositionally biased region" description="Basic and acidic residues" evidence="2">
    <location>
        <begin position="18"/>
        <end position="29"/>
    </location>
</feature>
<comment type="caution">
    <text evidence="3">The sequence shown here is derived from an EMBL/GenBank/DDBJ whole genome shotgun (WGS) entry which is preliminary data.</text>
</comment>
<name>A0AAD1X961_EUPCR</name>
<feature type="compositionally biased region" description="Polar residues" evidence="2">
    <location>
        <begin position="342"/>
        <end position="362"/>
    </location>
</feature>
<sequence length="475" mass="54921">MKTLNSIVQQRNKPLIDSQKENMRQPVKDIEIIKDPKAKTSTASVVSIPLGTFSSDKELASILDPKLAGVTPDPIPMGNKITYESLNSKKNRRKKRPTPKPNTKLMSKLSKTRNSSRRPSSKSRSIKKSTRSNLSLSKKIKKKPSLRYFGHLMDKVSRSGIFVNNKMIGAQTKELDLEKDKSKTLQEQLDAKKAETDNLARLLMMSESSLKSTQREFFEFKTYKQALDSETQEWQERYQHLEATMAEMKRSHEEERKQFFLRDEQYKREIDILKEKIDSTERQLVMMAEKYAATDKIEPERVANIKKEYEQLLSCHKEVKAERDLLKLENKAFEDMSKDKTPTYSQGQYTSSSLNNVQNPSIPQPMLSNYQSLKTKDYTTAVSGSDRIPYNGYSTTNELNRNYTSSDSNTYVKNDYKGCYSSTGSKYQYQATDEIVQKYRYQDEYATTKNTDSRQKEEEIMGRYLNPQIMDKSSG</sequence>
<feature type="region of interest" description="Disordered" evidence="2">
    <location>
        <begin position="447"/>
        <end position="475"/>
    </location>
</feature>
<feature type="coiled-coil region" evidence="1">
    <location>
        <begin position="224"/>
        <end position="290"/>
    </location>
</feature>
<feature type="region of interest" description="Disordered" evidence="2">
    <location>
        <begin position="69"/>
        <end position="137"/>
    </location>
</feature>
<evidence type="ECO:0000313" key="3">
    <source>
        <dbReference type="EMBL" id="CAI2367779.1"/>
    </source>
</evidence>
<dbReference type="EMBL" id="CAMPGE010008895">
    <property type="protein sequence ID" value="CAI2367779.1"/>
    <property type="molecule type" value="Genomic_DNA"/>
</dbReference>
<evidence type="ECO:0000313" key="4">
    <source>
        <dbReference type="Proteomes" id="UP001295684"/>
    </source>
</evidence>
<feature type="region of interest" description="Disordered" evidence="2">
    <location>
        <begin position="337"/>
        <end position="362"/>
    </location>
</feature>
<reference evidence="3" key="1">
    <citation type="submission" date="2023-07" db="EMBL/GenBank/DDBJ databases">
        <authorList>
            <consortium name="AG Swart"/>
            <person name="Singh M."/>
            <person name="Singh A."/>
            <person name="Seah K."/>
            <person name="Emmerich C."/>
        </authorList>
    </citation>
    <scope>NUCLEOTIDE SEQUENCE</scope>
    <source>
        <strain evidence="3">DP1</strain>
    </source>
</reference>
<dbReference type="Proteomes" id="UP001295684">
    <property type="component" value="Unassembled WGS sequence"/>
</dbReference>
<dbReference type="AlphaFoldDB" id="A0AAD1X961"/>
<feature type="region of interest" description="Disordered" evidence="2">
    <location>
        <begin position="1"/>
        <end position="29"/>
    </location>
</feature>
<keyword evidence="4" id="KW-1185">Reference proteome</keyword>
<evidence type="ECO:0000256" key="2">
    <source>
        <dbReference type="SAM" id="MobiDB-lite"/>
    </source>
</evidence>
<accession>A0AAD1X961</accession>
<protein>
    <submittedName>
        <fullName evidence="3">Uncharacterized protein</fullName>
    </submittedName>
</protein>